<evidence type="ECO:0000313" key="3">
    <source>
        <dbReference type="Proteomes" id="UP000504610"/>
    </source>
</evidence>
<dbReference type="InterPro" id="IPR001005">
    <property type="entry name" value="SANT/Myb"/>
</dbReference>
<reference evidence="4" key="2">
    <citation type="submission" date="2025-08" db="UniProtKB">
        <authorList>
            <consortium name="RefSeq"/>
        </authorList>
    </citation>
    <scope>IDENTIFICATION</scope>
    <source>
        <tissue evidence="4">Leaf</tissue>
    </source>
</reference>
<evidence type="ECO:0000259" key="2">
    <source>
        <dbReference type="PROSITE" id="PS50090"/>
    </source>
</evidence>
<dbReference type="Proteomes" id="UP000504610">
    <property type="component" value="Chromosome 6"/>
</dbReference>
<feature type="region of interest" description="Disordered" evidence="1">
    <location>
        <begin position="33"/>
        <end position="53"/>
    </location>
</feature>
<sequence length="282" mass="32106">MSLLHSQDDSVLHSNFPFESSPSTINIGTNEIPSFSTLQSDAPTPPEVRPKRRRIRQQWTPADDEVLISVWLNTSKDPIVGTDQRGLTFWQRVGEYYSSSPHARATGDKREHLNCKQRWHKINELTNKFVGAYAAAERQQSSGQSESDVLKVAHEIYHKEMNLKFNLEHAWCILRYEQKWQTLNTPQSSGSAKKKSYPEVSSPNVEEEEIRPEGIKAAKARRANGGKGKAAVQYDRIWEIKKEDFAQKEVLSKLAILDTLLAKKEPLTEAEEAVKQKLLLLI</sequence>
<dbReference type="GeneID" id="108808849"/>
<gene>
    <name evidence="4" type="primary">LOC108808849</name>
</gene>
<keyword evidence="3" id="KW-1185">Reference proteome</keyword>
<proteinExistence type="predicted"/>
<evidence type="ECO:0000256" key="1">
    <source>
        <dbReference type="SAM" id="MobiDB-lite"/>
    </source>
</evidence>
<dbReference type="OrthoDB" id="2507178at2759"/>
<dbReference type="AlphaFoldDB" id="A0A6J0JLH8"/>
<feature type="region of interest" description="Disordered" evidence="1">
    <location>
        <begin position="184"/>
        <end position="213"/>
    </location>
</feature>
<protein>
    <submittedName>
        <fullName evidence="4">Glutathione S-transferase T3-like</fullName>
    </submittedName>
</protein>
<dbReference type="KEGG" id="rsz:108808849"/>
<accession>A0A6J0JLH8</accession>
<reference evidence="3" key="1">
    <citation type="journal article" date="2019" name="Database">
        <title>The radish genome database (RadishGD): an integrated information resource for radish genomics.</title>
        <authorList>
            <person name="Yu H.J."/>
            <person name="Baek S."/>
            <person name="Lee Y.J."/>
            <person name="Cho A."/>
            <person name="Mun J.H."/>
        </authorList>
    </citation>
    <scope>NUCLEOTIDE SEQUENCE [LARGE SCALE GENOMIC DNA]</scope>
    <source>
        <strain evidence="3">cv. WK10039</strain>
    </source>
</reference>
<feature type="domain" description="Myb-like" evidence="2">
    <location>
        <begin position="51"/>
        <end position="123"/>
    </location>
</feature>
<organism evidence="3 4">
    <name type="scientific">Raphanus sativus</name>
    <name type="common">Radish</name>
    <name type="synonym">Raphanus raphanistrum var. sativus</name>
    <dbReference type="NCBI Taxonomy" id="3726"/>
    <lineage>
        <taxon>Eukaryota</taxon>
        <taxon>Viridiplantae</taxon>
        <taxon>Streptophyta</taxon>
        <taxon>Embryophyta</taxon>
        <taxon>Tracheophyta</taxon>
        <taxon>Spermatophyta</taxon>
        <taxon>Magnoliopsida</taxon>
        <taxon>eudicotyledons</taxon>
        <taxon>Gunneridae</taxon>
        <taxon>Pentapetalae</taxon>
        <taxon>rosids</taxon>
        <taxon>malvids</taxon>
        <taxon>Brassicales</taxon>
        <taxon>Brassicaceae</taxon>
        <taxon>Brassiceae</taxon>
        <taxon>Raphanus</taxon>
    </lineage>
</organism>
<evidence type="ECO:0000313" key="4">
    <source>
        <dbReference type="RefSeq" id="XP_018436448.1"/>
    </source>
</evidence>
<dbReference type="PANTHER" id="PTHR45023:SF4">
    <property type="entry name" value="GLYCINE-RICH PROTEIN-RELATED"/>
    <property type="match status" value="1"/>
</dbReference>
<dbReference type="PROSITE" id="PS50090">
    <property type="entry name" value="MYB_LIKE"/>
    <property type="match status" value="1"/>
</dbReference>
<dbReference type="PANTHER" id="PTHR45023">
    <property type="match status" value="1"/>
</dbReference>
<name>A0A6J0JLH8_RAPSA</name>
<dbReference type="RefSeq" id="XP_018436448.1">
    <property type="nucleotide sequence ID" value="XM_018580946.1"/>
</dbReference>
<feature type="compositionally biased region" description="Polar residues" evidence="1">
    <location>
        <begin position="33"/>
        <end position="42"/>
    </location>
</feature>